<dbReference type="Gene3D" id="3.20.20.100">
    <property type="entry name" value="NADP-dependent oxidoreductase domain"/>
    <property type="match status" value="1"/>
</dbReference>
<dbReference type="EMBL" id="MCOK01000001">
    <property type="protein sequence ID" value="OOC53718.1"/>
    <property type="molecule type" value="Genomic_DNA"/>
</dbReference>
<organism evidence="4 5">
    <name type="scientific">Nocardiopsis sinuspersici</name>
    <dbReference type="NCBI Taxonomy" id="501010"/>
    <lineage>
        <taxon>Bacteria</taxon>
        <taxon>Bacillati</taxon>
        <taxon>Actinomycetota</taxon>
        <taxon>Actinomycetes</taxon>
        <taxon>Streptosporangiales</taxon>
        <taxon>Nocardiopsidaceae</taxon>
        <taxon>Nocardiopsis</taxon>
    </lineage>
</organism>
<keyword evidence="5" id="KW-1185">Reference proteome</keyword>
<name>A0A1V3BZ48_9ACTN</name>
<dbReference type="Proteomes" id="UP000189004">
    <property type="component" value="Unassembled WGS sequence"/>
</dbReference>
<dbReference type="InterPro" id="IPR050791">
    <property type="entry name" value="Aldo-Keto_reductase"/>
</dbReference>
<dbReference type="CDD" id="cd19088">
    <property type="entry name" value="AKR_AKR13B1"/>
    <property type="match status" value="1"/>
</dbReference>
<dbReference type="Pfam" id="PF00248">
    <property type="entry name" value="Aldo_ket_red"/>
    <property type="match status" value="1"/>
</dbReference>
<dbReference type="OrthoDB" id="9768793at2"/>
<proteinExistence type="predicted"/>
<dbReference type="PANTHER" id="PTHR43625">
    <property type="entry name" value="AFLATOXIN B1 ALDEHYDE REDUCTASE"/>
    <property type="match status" value="1"/>
</dbReference>
<dbReference type="InterPro" id="IPR023210">
    <property type="entry name" value="NADP_OxRdtase_dom"/>
</dbReference>
<evidence type="ECO:0000259" key="2">
    <source>
        <dbReference type="Pfam" id="PF00248"/>
    </source>
</evidence>
<dbReference type="NCBIfam" id="NF007695">
    <property type="entry name" value="PRK10376.1"/>
    <property type="match status" value="1"/>
</dbReference>
<accession>A0A1V3BZ48</accession>
<dbReference type="InterPro" id="IPR020471">
    <property type="entry name" value="AKR"/>
</dbReference>
<dbReference type="Proteomes" id="UP000584931">
    <property type="component" value="Unassembled WGS sequence"/>
</dbReference>
<evidence type="ECO:0000313" key="6">
    <source>
        <dbReference type="Proteomes" id="UP000584931"/>
    </source>
</evidence>
<reference evidence="3 6" key="3">
    <citation type="submission" date="2020-07" db="EMBL/GenBank/DDBJ databases">
        <title>Sequencing the genomes of 1000 actinobacteria strains.</title>
        <authorList>
            <person name="Klenk H.-P."/>
        </authorList>
    </citation>
    <scope>NUCLEOTIDE SEQUENCE [LARGE SCALE GENOMIC DNA]</scope>
    <source>
        <strain evidence="3 6">DSM 45278</strain>
    </source>
</reference>
<dbReference type="EMBL" id="JACCHL010000001">
    <property type="protein sequence ID" value="NYH54994.1"/>
    <property type="molecule type" value="Genomic_DNA"/>
</dbReference>
<dbReference type="PANTHER" id="PTHR43625:SF40">
    <property type="entry name" value="ALDO-KETO REDUCTASE YAKC [NADP(+)]"/>
    <property type="match status" value="1"/>
</dbReference>
<sequence length="293" mass="31993">MTDLHATPRIAELSGTFSIGADLPVHRLGFGAMRIVGEGVWGPPRDRDEALAVLRRAIELGVNFIDTADSYGPQISEQLIREALYPYTDDLVIGTKAGFARTGPAQWHKLGRPEYLKQQVELSLRNLGLERIDLLQLHRIDPAVPLADQLGALVELREEGKIRHIGLSEVTVDELSAARAITPVASVQNQYAPSFRQSEDVLEQCERDGIAFLPWAPVGRGEMAGPDSPLAAMAAEHGITPVQLSLAWLLHRSPVMLPIPGTSRVAHLEENTAAAAVRLSEEETERISQFLGT</sequence>
<accession>A0A7Z0BN04</accession>
<dbReference type="InterPro" id="IPR036812">
    <property type="entry name" value="NAD(P)_OxRdtase_dom_sf"/>
</dbReference>
<dbReference type="SUPFAM" id="SSF51430">
    <property type="entry name" value="NAD(P)-linked oxidoreductase"/>
    <property type="match status" value="1"/>
</dbReference>
<dbReference type="PRINTS" id="PR00069">
    <property type="entry name" value="ALDKETRDTASE"/>
</dbReference>
<comment type="caution">
    <text evidence="4">The sequence shown here is derived from an EMBL/GenBank/DDBJ whole genome shotgun (WGS) entry which is preliminary data.</text>
</comment>
<dbReference type="GO" id="GO:0005737">
    <property type="term" value="C:cytoplasm"/>
    <property type="evidence" value="ECO:0007669"/>
    <property type="project" value="TreeGrafter"/>
</dbReference>
<keyword evidence="1" id="KW-0560">Oxidoreductase</keyword>
<feature type="domain" description="NADP-dependent oxidoreductase" evidence="2">
    <location>
        <begin position="27"/>
        <end position="289"/>
    </location>
</feature>
<evidence type="ECO:0000313" key="5">
    <source>
        <dbReference type="Proteomes" id="UP000189004"/>
    </source>
</evidence>
<dbReference type="RefSeq" id="WP_077690105.1">
    <property type="nucleotide sequence ID" value="NZ_JACCHL010000001.1"/>
</dbReference>
<gene>
    <name evidence="3" type="ORF">HNR06_004583</name>
    <name evidence="4" type="ORF">NOSIN_07830</name>
</gene>
<dbReference type="STRING" id="501010.NOSIN_07830"/>
<evidence type="ECO:0000256" key="1">
    <source>
        <dbReference type="ARBA" id="ARBA00023002"/>
    </source>
</evidence>
<reference evidence="4" key="2">
    <citation type="submission" date="2016-08" db="EMBL/GenBank/DDBJ databases">
        <authorList>
            <person name="Seilhamer J.J."/>
        </authorList>
    </citation>
    <scope>NUCLEOTIDE SEQUENCE [LARGE SCALE GENOMIC DNA]</scope>
    <source>
        <strain evidence="4">UTMC102</strain>
    </source>
</reference>
<evidence type="ECO:0000313" key="3">
    <source>
        <dbReference type="EMBL" id="NYH54994.1"/>
    </source>
</evidence>
<dbReference type="AlphaFoldDB" id="A0A1V3BZ48"/>
<protein>
    <submittedName>
        <fullName evidence="3 4">Oxidoreductase</fullName>
    </submittedName>
</protein>
<evidence type="ECO:0000313" key="4">
    <source>
        <dbReference type="EMBL" id="OOC53718.1"/>
    </source>
</evidence>
<dbReference type="GO" id="GO:0016491">
    <property type="term" value="F:oxidoreductase activity"/>
    <property type="evidence" value="ECO:0007669"/>
    <property type="project" value="UniProtKB-KW"/>
</dbReference>
<reference evidence="5" key="1">
    <citation type="submission" date="2016-08" db="EMBL/GenBank/DDBJ databases">
        <authorList>
            <person name="Tokovenko B."/>
            <person name="Kalinowski J."/>
        </authorList>
    </citation>
    <scope>NUCLEOTIDE SEQUENCE [LARGE SCALE GENOMIC DNA]</scope>
    <source>
        <strain evidence="5">UTMC102</strain>
    </source>
</reference>